<dbReference type="AlphaFoldDB" id="A0A8J7NWQ3"/>
<dbReference type="InterPro" id="IPR014729">
    <property type="entry name" value="Rossmann-like_a/b/a_fold"/>
</dbReference>
<dbReference type="PANTHER" id="PTHR20882">
    <property type="entry name" value="CYTOPLASMIC TRNA 2-THIOLATION PROTEIN 2"/>
    <property type="match status" value="1"/>
</dbReference>
<comment type="caution">
    <text evidence="4">The sequence shown here is derived from an EMBL/GenBank/DDBJ whole genome shotgun (WGS) entry which is preliminary data.</text>
</comment>
<gene>
    <name evidence="4" type="primary">Ctu2</name>
    <name evidence="4" type="ORF">GTO95_0007819</name>
</gene>
<dbReference type="GO" id="GO:0005829">
    <property type="term" value="C:cytosol"/>
    <property type="evidence" value="ECO:0007669"/>
    <property type="project" value="TreeGrafter"/>
</dbReference>
<dbReference type="EMBL" id="JAAWVO010048434">
    <property type="protein sequence ID" value="MBN3319828.1"/>
    <property type="molecule type" value="Genomic_DNA"/>
</dbReference>
<dbReference type="Gene3D" id="3.40.50.620">
    <property type="entry name" value="HUPs"/>
    <property type="match status" value="1"/>
</dbReference>
<organism evidence="4 5">
    <name type="scientific">Atractosteus spatula</name>
    <name type="common">Alligator gar</name>
    <name type="synonym">Lepisosteus spatula</name>
    <dbReference type="NCBI Taxonomy" id="7917"/>
    <lineage>
        <taxon>Eukaryota</taxon>
        <taxon>Metazoa</taxon>
        <taxon>Chordata</taxon>
        <taxon>Craniata</taxon>
        <taxon>Vertebrata</taxon>
        <taxon>Euteleostomi</taxon>
        <taxon>Actinopterygii</taxon>
        <taxon>Neopterygii</taxon>
        <taxon>Holostei</taxon>
        <taxon>Semionotiformes</taxon>
        <taxon>Lepisosteidae</taxon>
        <taxon>Atractosteus</taxon>
    </lineage>
</organism>
<dbReference type="Pfam" id="PF10288">
    <property type="entry name" value="CTU2"/>
    <property type="match status" value="1"/>
</dbReference>
<feature type="region of interest" description="Disordered" evidence="3">
    <location>
        <begin position="205"/>
        <end position="228"/>
    </location>
</feature>
<dbReference type="PANTHER" id="PTHR20882:SF14">
    <property type="entry name" value="CYTOPLASMIC TRNA 2-THIOLATION PROTEIN 2"/>
    <property type="match status" value="1"/>
</dbReference>
<dbReference type="HAMAP" id="MF_03054">
    <property type="entry name" value="CTU2"/>
    <property type="match status" value="1"/>
</dbReference>
<dbReference type="GO" id="GO:0002143">
    <property type="term" value="P:tRNA wobble position uridine thiolation"/>
    <property type="evidence" value="ECO:0007669"/>
    <property type="project" value="TreeGrafter"/>
</dbReference>
<accession>A0A8J7NWQ3</accession>
<evidence type="ECO:0000256" key="3">
    <source>
        <dbReference type="SAM" id="MobiDB-lite"/>
    </source>
</evidence>
<keyword evidence="5" id="KW-1185">Reference proteome</keyword>
<dbReference type="GO" id="GO:0016783">
    <property type="term" value="F:sulfurtransferase activity"/>
    <property type="evidence" value="ECO:0007669"/>
    <property type="project" value="TreeGrafter"/>
</dbReference>
<feature type="non-terminal residue" evidence="4">
    <location>
        <position position="1"/>
    </location>
</feature>
<dbReference type="SUPFAM" id="SSF52402">
    <property type="entry name" value="Adenine nucleotide alpha hydrolases-like"/>
    <property type="match status" value="1"/>
</dbReference>
<evidence type="ECO:0000256" key="1">
    <source>
        <dbReference type="ARBA" id="ARBA00022490"/>
    </source>
</evidence>
<proteinExistence type="inferred from homology"/>
<feature type="non-terminal residue" evidence="4">
    <location>
        <position position="528"/>
    </location>
</feature>
<keyword evidence="1" id="KW-0963">Cytoplasm</keyword>
<protein>
    <submittedName>
        <fullName evidence="4">CTU2 protein</fullName>
    </submittedName>
</protein>
<sequence length="528" mass="57995">MCQIHEEYQDHLVESTGIPSVSQKCVKCKEGSAVLVIRAGDAFCRGCFKEYFVHKFRAMLGKTRLIFPGEKVLLALSGGPASSSMLSQVQEGLSREAPKKLRFIPGIVYIDEGSACGQSLEERAGSIAQMESIFQATGFPFYIVHLEEVFHLPSSVLQCVSSIPGKPGGSYKAAVDQFIQLGANTQTEKSNAFASQDSHLFEAQSRLSELSTQDRPEEEGRTSGRRPFTFTPQETQAVERLLDSVKTLTAKEQILQMLRHHLIVHTARVKGYSKVMMGDSCSRLAVKLLSNISLGRGASLAMDTGFSDPRYGDITIVRPMREYSSKEIAFYNKMFGVSSVFIPNLSTKAPEKASIQRLTESFVNKLQVDFPSTISTIYRTSEKLNTACPQLSSDQEQAERCLLCLCALDTGAAEASAFRATLISEQLSQKSCPEPPPGLSALGLQRRPAGDERTDCCGSGGGSCCSADEAASSPDPRSLLCYSCRLIIKDMTSVETLPPYIVLETEHRRRRAQMREEISEFLLDPAQE</sequence>
<evidence type="ECO:0000256" key="2">
    <source>
        <dbReference type="ARBA" id="ARBA00022694"/>
    </source>
</evidence>
<feature type="compositionally biased region" description="Basic and acidic residues" evidence="3">
    <location>
        <begin position="212"/>
        <end position="222"/>
    </location>
</feature>
<reference evidence="4" key="1">
    <citation type="journal article" date="2021" name="Cell">
        <title>Tracing the genetic footprints of vertebrate landing in non-teleost ray-finned fishes.</title>
        <authorList>
            <person name="Bi X."/>
            <person name="Wang K."/>
            <person name="Yang L."/>
            <person name="Pan H."/>
            <person name="Jiang H."/>
            <person name="Wei Q."/>
            <person name="Fang M."/>
            <person name="Yu H."/>
            <person name="Zhu C."/>
            <person name="Cai Y."/>
            <person name="He Y."/>
            <person name="Gan X."/>
            <person name="Zeng H."/>
            <person name="Yu D."/>
            <person name="Zhu Y."/>
            <person name="Jiang H."/>
            <person name="Qiu Q."/>
            <person name="Yang H."/>
            <person name="Zhang Y.E."/>
            <person name="Wang W."/>
            <person name="Zhu M."/>
            <person name="He S."/>
            <person name="Zhang G."/>
        </authorList>
    </citation>
    <scope>NUCLEOTIDE SEQUENCE</scope>
    <source>
        <strain evidence="4">Allg_001</strain>
    </source>
</reference>
<keyword evidence="2" id="KW-0819">tRNA processing</keyword>
<name>A0A8J7NWQ3_ATRSP</name>
<dbReference type="Proteomes" id="UP000736164">
    <property type="component" value="Unassembled WGS sequence"/>
</dbReference>
<dbReference type="InterPro" id="IPR019407">
    <property type="entry name" value="CTU2"/>
</dbReference>
<dbReference type="GO" id="GO:0000049">
    <property type="term" value="F:tRNA binding"/>
    <property type="evidence" value="ECO:0007669"/>
    <property type="project" value="InterPro"/>
</dbReference>
<evidence type="ECO:0000313" key="4">
    <source>
        <dbReference type="EMBL" id="MBN3319828.1"/>
    </source>
</evidence>
<evidence type="ECO:0000313" key="5">
    <source>
        <dbReference type="Proteomes" id="UP000736164"/>
    </source>
</evidence>